<name>A0A1N7IHX2_9PROT</name>
<dbReference type="PANTHER" id="PTHR11558:SF11">
    <property type="entry name" value="SPERMIDINE SYNTHASE"/>
    <property type="match status" value="1"/>
</dbReference>
<dbReference type="EC" id="2.5.1.16" evidence="5"/>
<protein>
    <recommendedName>
        <fullName evidence="5">Polyamine aminopropyltransferase</fullName>
    </recommendedName>
    <alternativeName>
        <fullName evidence="5">Putrescine aminopropyltransferase</fullName>
        <shortName evidence="5">PAPT</shortName>
    </alternativeName>
    <alternativeName>
        <fullName evidence="5">Spermidine synthase</fullName>
        <shortName evidence="5">SPDS</shortName>
        <shortName evidence="5">SPDSY</shortName>
        <ecNumber evidence="5">2.5.1.16</ecNumber>
    </alternativeName>
</protein>
<comment type="caution">
    <text evidence="5">Lacks conserved residue(s) required for the propagation of feature annotation.</text>
</comment>
<comment type="pathway">
    <text evidence="5">Amine and polyamine biosynthesis; spermidine biosynthesis; spermidine from putrescine: step 1/1.</text>
</comment>
<feature type="binding site" evidence="5">
    <location>
        <position position="165"/>
    </location>
    <ligand>
        <name>S-methyl-5'-thioadenosine</name>
        <dbReference type="ChEBI" id="CHEBI:17509"/>
    </ligand>
</feature>
<dbReference type="NCBIfam" id="NF002010">
    <property type="entry name" value="PRK00811.1"/>
    <property type="match status" value="1"/>
</dbReference>
<dbReference type="InterPro" id="IPR035246">
    <property type="entry name" value="Spermidine_synt_N"/>
</dbReference>
<evidence type="ECO:0000313" key="10">
    <source>
        <dbReference type="EMBL" id="SIS36616.1"/>
    </source>
</evidence>
<dbReference type="GO" id="GO:0008295">
    <property type="term" value="P:spermidine biosynthetic process"/>
    <property type="evidence" value="ECO:0007669"/>
    <property type="project" value="UniProtKB-UniRule"/>
</dbReference>
<keyword evidence="11" id="KW-1185">Reference proteome</keyword>
<dbReference type="InterPro" id="IPR037163">
    <property type="entry name" value="Spermidine_synt_N_sf"/>
</dbReference>
<feature type="binding site" evidence="5">
    <location>
        <begin position="138"/>
        <end position="139"/>
    </location>
    <ligand>
        <name>S-methyl-5'-thioadenosine</name>
        <dbReference type="ChEBI" id="CHEBI:17509"/>
    </ligand>
</feature>
<comment type="catalytic activity">
    <reaction evidence="5 8">
        <text>S-adenosyl 3-(methylsulfanyl)propylamine + putrescine = S-methyl-5'-thioadenosine + spermidine + H(+)</text>
        <dbReference type="Rhea" id="RHEA:12721"/>
        <dbReference type="ChEBI" id="CHEBI:15378"/>
        <dbReference type="ChEBI" id="CHEBI:17509"/>
        <dbReference type="ChEBI" id="CHEBI:57443"/>
        <dbReference type="ChEBI" id="CHEBI:57834"/>
        <dbReference type="ChEBI" id="CHEBI:326268"/>
        <dbReference type="EC" id="2.5.1.16"/>
    </reaction>
</comment>
<evidence type="ECO:0000256" key="7">
    <source>
        <dbReference type="RuleBase" id="RU003836"/>
    </source>
</evidence>
<evidence type="ECO:0000256" key="5">
    <source>
        <dbReference type="HAMAP-Rule" id="MF_00198"/>
    </source>
</evidence>
<feature type="binding site" evidence="5">
    <location>
        <position position="32"/>
    </location>
    <ligand>
        <name>S-methyl-5'-thioadenosine</name>
        <dbReference type="ChEBI" id="CHEBI:17509"/>
    </ligand>
</feature>
<dbReference type="RefSeq" id="WP_076397961.1">
    <property type="nucleotide sequence ID" value="NZ_FTOA01000001.1"/>
</dbReference>
<dbReference type="PROSITE" id="PS01330">
    <property type="entry name" value="PABS_1"/>
    <property type="match status" value="1"/>
</dbReference>
<dbReference type="OrthoDB" id="9793120at2"/>
<feature type="binding site" evidence="5">
    <location>
        <position position="87"/>
    </location>
    <ligand>
        <name>spermidine</name>
        <dbReference type="ChEBI" id="CHEBI:57834"/>
    </ligand>
</feature>
<keyword evidence="3 5" id="KW-0745">Spermidine biosynthesis</keyword>
<evidence type="ECO:0000259" key="9">
    <source>
        <dbReference type="PROSITE" id="PS51006"/>
    </source>
</evidence>
<evidence type="ECO:0000256" key="6">
    <source>
        <dbReference type="PROSITE-ProRule" id="PRU00354"/>
    </source>
</evidence>
<organism evidence="10 11">
    <name type="scientific">Insolitispirillum peregrinum</name>
    <dbReference type="NCBI Taxonomy" id="80876"/>
    <lineage>
        <taxon>Bacteria</taxon>
        <taxon>Pseudomonadati</taxon>
        <taxon>Pseudomonadota</taxon>
        <taxon>Alphaproteobacteria</taxon>
        <taxon>Rhodospirillales</taxon>
        <taxon>Novispirillaceae</taxon>
        <taxon>Insolitispirillum</taxon>
    </lineage>
</organism>
<dbReference type="PROSITE" id="PS51006">
    <property type="entry name" value="PABS_2"/>
    <property type="match status" value="1"/>
</dbReference>
<dbReference type="UniPathway" id="UPA00248">
    <property type="reaction ID" value="UER00314"/>
</dbReference>
<keyword evidence="2 5" id="KW-0808">Transferase</keyword>
<reference evidence="10 11" key="1">
    <citation type="submission" date="2017-01" db="EMBL/GenBank/DDBJ databases">
        <authorList>
            <person name="Mah S.A."/>
            <person name="Swanson W.J."/>
            <person name="Moy G.W."/>
            <person name="Vacquier V.D."/>
        </authorList>
    </citation>
    <scope>NUCLEOTIDE SEQUENCE [LARGE SCALE GENOMIC DNA]</scope>
    <source>
        <strain evidence="10 11">DSM 11589</strain>
    </source>
</reference>
<dbReference type="SUPFAM" id="SSF53335">
    <property type="entry name" value="S-adenosyl-L-methionine-dependent methyltransferases"/>
    <property type="match status" value="1"/>
</dbReference>
<dbReference type="InterPro" id="IPR030374">
    <property type="entry name" value="PABS"/>
</dbReference>
<dbReference type="PANTHER" id="PTHR11558">
    <property type="entry name" value="SPERMIDINE/SPERMINE SYNTHASE"/>
    <property type="match status" value="1"/>
</dbReference>
<dbReference type="CDD" id="cd02440">
    <property type="entry name" value="AdoMet_MTases"/>
    <property type="match status" value="1"/>
</dbReference>
<dbReference type="InterPro" id="IPR029063">
    <property type="entry name" value="SAM-dependent_MTases_sf"/>
</dbReference>
<accession>A0A1N7IHX2</accession>
<comment type="subunit">
    <text evidence="5">Homodimer or homotetramer.</text>
</comment>
<dbReference type="AlphaFoldDB" id="A0A1N7IHX2"/>
<proteinExistence type="inferred from homology"/>
<dbReference type="InterPro" id="IPR030373">
    <property type="entry name" value="PABS_CS"/>
</dbReference>
<dbReference type="STRING" id="80876.SAMN05421779_10169"/>
<evidence type="ECO:0000256" key="8">
    <source>
        <dbReference type="RuleBase" id="RU003837"/>
    </source>
</evidence>
<dbReference type="Gene3D" id="3.40.50.150">
    <property type="entry name" value="Vaccinia Virus protein VP39"/>
    <property type="match status" value="1"/>
</dbReference>
<dbReference type="Pfam" id="PF17284">
    <property type="entry name" value="Spermine_synt_N"/>
    <property type="match status" value="1"/>
</dbReference>
<feature type="active site" description="Proton acceptor" evidence="5 6">
    <location>
        <position position="158"/>
    </location>
</feature>
<comment type="function">
    <text evidence="5">Catalyzes the irreversible transfer of a propylamine group from the amino donor S-adenosylmethioninamine (decarboxy-AdoMet) to putrescine (1,4-diaminobutane) to yield spermidine.</text>
</comment>
<dbReference type="GO" id="GO:0004766">
    <property type="term" value="F:spermidine synthase activity"/>
    <property type="evidence" value="ECO:0007669"/>
    <property type="project" value="UniProtKB-UniRule"/>
</dbReference>
<dbReference type="EMBL" id="FTOA01000001">
    <property type="protein sequence ID" value="SIS36616.1"/>
    <property type="molecule type" value="Genomic_DNA"/>
</dbReference>
<dbReference type="HAMAP" id="MF_00198">
    <property type="entry name" value="Spermidine_synth"/>
    <property type="match status" value="1"/>
</dbReference>
<dbReference type="Pfam" id="PF01564">
    <property type="entry name" value="Spermine_synth"/>
    <property type="match status" value="1"/>
</dbReference>
<dbReference type="InterPro" id="IPR001045">
    <property type="entry name" value="Spermi_synthase"/>
</dbReference>
<gene>
    <name evidence="5" type="primary">speE</name>
    <name evidence="10" type="ORF">SAMN05421779_10169</name>
</gene>
<dbReference type="GO" id="GO:0005829">
    <property type="term" value="C:cytosol"/>
    <property type="evidence" value="ECO:0007669"/>
    <property type="project" value="TreeGrafter"/>
</dbReference>
<dbReference type="Proteomes" id="UP000185678">
    <property type="component" value="Unassembled WGS sequence"/>
</dbReference>
<evidence type="ECO:0000256" key="1">
    <source>
        <dbReference type="ARBA" id="ARBA00007867"/>
    </source>
</evidence>
<keyword evidence="4 5" id="KW-0620">Polyamine biosynthesis</keyword>
<dbReference type="Gene3D" id="2.30.140.10">
    <property type="entry name" value="Spermidine synthase, tetramerisation domain"/>
    <property type="match status" value="1"/>
</dbReference>
<sequence length="284" mass="31475">MPRTFAEVLHPGFAQTMDITGPMLVDQRSAFQHIQIFDTVRNGRVMALDGIVQISDRDEASYSEMLTHVPMIEIGDVQRVLIIGGGDGAVAEEALKHPQAQVEMCEIDGEVVEACKQHLQHIHHGAFDHPRFTLHIQDAFEFMKDPANKGRFDLIIADRPDPVGPAQVLFETTFYELIRDALTERGVVVFQNGAPFYQPEELTDTMGQLRGVFAHSGCYLTVTPSYIGGFMALTWGSKGTSLNQLGSDDIARRIGDISLQTDYYNAAIHSGAFALPQWIARLMA</sequence>
<evidence type="ECO:0000256" key="3">
    <source>
        <dbReference type="ARBA" id="ARBA00023066"/>
    </source>
</evidence>
<evidence type="ECO:0000256" key="4">
    <source>
        <dbReference type="ARBA" id="ARBA00023115"/>
    </source>
</evidence>
<dbReference type="NCBIfam" id="TIGR00417">
    <property type="entry name" value="speE"/>
    <property type="match status" value="1"/>
</dbReference>
<feature type="domain" description="PABS" evidence="9">
    <location>
        <begin position="7"/>
        <end position="238"/>
    </location>
</feature>
<comment type="similarity">
    <text evidence="1 5 7">Belongs to the spermidine/spermine synthase family.</text>
</comment>
<evidence type="ECO:0000256" key="2">
    <source>
        <dbReference type="ARBA" id="ARBA00022679"/>
    </source>
</evidence>
<evidence type="ECO:0000313" key="11">
    <source>
        <dbReference type="Proteomes" id="UP000185678"/>
    </source>
</evidence>
<feature type="binding site" evidence="5">
    <location>
        <position position="106"/>
    </location>
    <ligand>
        <name>S-methyl-5'-thioadenosine</name>
        <dbReference type="ChEBI" id="CHEBI:17509"/>
    </ligand>
</feature>